<dbReference type="EMBL" id="JAGFBR010000001">
    <property type="protein sequence ID" value="KAH0470806.1"/>
    <property type="molecule type" value="Genomic_DNA"/>
</dbReference>
<proteinExistence type="predicted"/>
<keyword evidence="2" id="KW-1185">Reference proteome</keyword>
<protein>
    <submittedName>
        <fullName evidence="1">Uncharacterized protein</fullName>
    </submittedName>
</protein>
<name>A0AAV7HNT2_DENCH</name>
<sequence length="91" mass="10337">MWINVKKCKGTFTLESEFHEVASLAPITSNINSEEVRSPHLAYILIRALQSWISKSKRLFKILQCRTAPCFKLRVRAAADRTMISVVVSNS</sequence>
<dbReference type="AlphaFoldDB" id="A0AAV7HNT2"/>
<reference evidence="1 2" key="1">
    <citation type="journal article" date="2021" name="Hortic Res">
        <title>Chromosome-scale assembly of the Dendrobium chrysotoxum genome enhances the understanding of orchid evolution.</title>
        <authorList>
            <person name="Zhang Y."/>
            <person name="Zhang G.Q."/>
            <person name="Zhang D."/>
            <person name="Liu X.D."/>
            <person name="Xu X.Y."/>
            <person name="Sun W.H."/>
            <person name="Yu X."/>
            <person name="Zhu X."/>
            <person name="Wang Z.W."/>
            <person name="Zhao X."/>
            <person name="Zhong W.Y."/>
            <person name="Chen H."/>
            <person name="Yin W.L."/>
            <person name="Huang T."/>
            <person name="Niu S.C."/>
            <person name="Liu Z.J."/>
        </authorList>
    </citation>
    <scope>NUCLEOTIDE SEQUENCE [LARGE SCALE GENOMIC DNA]</scope>
    <source>
        <strain evidence="1">Lindl</strain>
    </source>
</reference>
<dbReference type="Proteomes" id="UP000775213">
    <property type="component" value="Unassembled WGS sequence"/>
</dbReference>
<evidence type="ECO:0000313" key="2">
    <source>
        <dbReference type="Proteomes" id="UP000775213"/>
    </source>
</evidence>
<comment type="caution">
    <text evidence="1">The sequence shown here is derived from an EMBL/GenBank/DDBJ whole genome shotgun (WGS) entry which is preliminary data.</text>
</comment>
<evidence type="ECO:0000313" key="1">
    <source>
        <dbReference type="EMBL" id="KAH0470806.1"/>
    </source>
</evidence>
<accession>A0AAV7HNT2</accession>
<organism evidence="1 2">
    <name type="scientific">Dendrobium chrysotoxum</name>
    <name type="common">Orchid</name>
    <dbReference type="NCBI Taxonomy" id="161865"/>
    <lineage>
        <taxon>Eukaryota</taxon>
        <taxon>Viridiplantae</taxon>
        <taxon>Streptophyta</taxon>
        <taxon>Embryophyta</taxon>
        <taxon>Tracheophyta</taxon>
        <taxon>Spermatophyta</taxon>
        <taxon>Magnoliopsida</taxon>
        <taxon>Liliopsida</taxon>
        <taxon>Asparagales</taxon>
        <taxon>Orchidaceae</taxon>
        <taxon>Epidendroideae</taxon>
        <taxon>Malaxideae</taxon>
        <taxon>Dendrobiinae</taxon>
        <taxon>Dendrobium</taxon>
    </lineage>
</organism>
<gene>
    <name evidence="1" type="ORF">IEQ34_000529</name>
</gene>